<reference evidence="3 4" key="1">
    <citation type="submission" date="2013-11" db="EMBL/GenBank/DDBJ databases">
        <title>Opisthorchis viverrini - life in the bile duct.</title>
        <authorList>
            <person name="Young N.D."/>
            <person name="Nagarajan N."/>
            <person name="Lin S.J."/>
            <person name="Korhonen P.K."/>
            <person name="Jex A.R."/>
            <person name="Hall R.S."/>
            <person name="Safavi-Hemami H."/>
            <person name="Kaewkong W."/>
            <person name="Bertrand D."/>
            <person name="Gao S."/>
            <person name="Seet Q."/>
            <person name="Wongkham S."/>
            <person name="Teh B.T."/>
            <person name="Wongkham C."/>
            <person name="Intapan P.M."/>
            <person name="Maleewong W."/>
            <person name="Yang X."/>
            <person name="Hu M."/>
            <person name="Wang Z."/>
            <person name="Hofmann A."/>
            <person name="Sternberg P.W."/>
            <person name="Tan P."/>
            <person name="Wang J."/>
            <person name="Gasser R.B."/>
        </authorList>
    </citation>
    <scope>NUCLEOTIDE SEQUENCE [LARGE SCALE GENOMIC DNA]</scope>
</reference>
<dbReference type="GO" id="GO:0044208">
    <property type="term" value="P:'de novo' AMP biosynthetic process"/>
    <property type="evidence" value="ECO:0007669"/>
    <property type="project" value="TreeGrafter"/>
</dbReference>
<dbReference type="Proteomes" id="UP000054324">
    <property type="component" value="Unassembled WGS sequence"/>
</dbReference>
<dbReference type="GeneID" id="20319748"/>
<evidence type="ECO:0000256" key="1">
    <source>
        <dbReference type="ARBA" id="ARBA00023239"/>
    </source>
</evidence>
<dbReference type="GO" id="GO:0004018">
    <property type="term" value="F:N6-(1,2-dicarboxyethyl)AMP AMP-lyase (fumarate-forming) activity"/>
    <property type="evidence" value="ECO:0007669"/>
    <property type="project" value="TreeGrafter"/>
</dbReference>
<protein>
    <recommendedName>
        <fullName evidence="2">Adenylosuccinate lyase C-terminal domain-containing protein</fullName>
    </recommendedName>
</protein>
<dbReference type="KEGG" id="ovi:T265_05566"/>
<proteinExistence type="predicted"/>
<dbReference type="OrthoDB" id="406045at2759"/>
<dbReference type="PANTHER" id="PTHR43172:SF1">
    <property type="entry name" value="ADENYLOSUCCINATE LYASE"/>
    <property type="match status" value="1"/>
</dbReference>
<accession>A0A074ZK14</accession>
<dbReference type="RefSeq" id="XP_009168871.1">
    <property type="nucleotide sequence ID" value="XM_009170607.1"/>
</dbReference>
<dbReference type="InterPro" id="IPR020557">
    <property type="entry name" value="Fumarate_lyase_CS"/>
</dbReference>
<dbReference type="AlphaFoldDB" id="A0A074ZK14"/>
<sequence>MDFKDAFDSVDWSALLDTRVHQGMSQSTKSQRALPDIMTFSVTGGWPSSKAQGVRHHFITPAADARTRYLLSSIRHFDFKSISTVLNNAPAVTVNRWVTGTMNPDAAMNTFYGYKNPLTGRYASKEMIHNFGEARKVSLWRQLWIWLAEAQQELGFPVTDEQLEEMRMHRDEIDFNLAAEEEKTRRHDVMAHVYTFAILCPTASPIIHLEDSNLSLLSLYTGATSCYVGDNADLIIFRDALEFLAVKLARCIDRLAKQAYFNKDLVCLGRTHLQPAQPTTMGRRICMWLQDLLLDLENIERLCHHTIRFRGAKGAVGTQASFLDLFHGDQAKVVQLDQLIAAKAGFKRVWRVTGQTYPRKLDTEIVNVLSSLGASIHKICTDIRLLASFKELEEPFETNQIGSSAMPYKRNPIRSERACALARYLMHLSAPCTTTEAVQWLERSLDDSAVRRIVLPEACLAADACLVLLQNISEGLVFYPQRPDEGGPGCGPKGPWDNGLSRRKRKLWLRSSAYRPTAKSLWGSSRRPGWNRGYPLGSSSACSSRWSGLVGMDGVSRQQTLSHQFVEGIQSTLRAQLRLVEAIGQLSVEELGHIARELAKAPLATLQSQENRDDSTVDEWTNSPNSLQLSRRNRVGTLELADATSVACRTIGRINALVPDHLRIRKILITLFPGRCQNRREEGAVPESYKSRDIAGTERDEAECKPCVLALRVIIETNLRAELPFLAVEHILVTMVSVAGADRQQCHERIRQHSQAAAAEVKLKGRPNDLVDRLKDDDYFAPIRDVLEKELLDPKRYIGRAVEQVEEFITSEVDPALQHYQGKLEASSTVQV</sequence>
<dbReference type="SMART" id="SM00998">
    <property type="entry name" value="ADSL_C"/>
    <property type="match status" value="1"/>
</dbReference>
<dbReference type="GO" id="GO:0070626">
    <property type="term" value="F:(S)-2-(5-amino-1-(5-phospho-D-ribosyl)imidazole-4-carboxamido) succinate lyase (fumarate-forming) activity"/>
    <property type="evidence" value="ECO:0007669"/>
    <property type="project" value="TreeGrafter"/>
</dbReference>
<dbReference type="STRING" id="6198.A0A074ZK14"/>
<dbReference type="EMBL" id="KL596724">
    <property type="protein sequence ID" value="KER27391.1"/>
    <property type="molecule type" value="Genomic_DNA"/>
</dbReference>
<dbReference type="CDD" id="cd03302">
    <property type="entry name" value="Adenylsuccinate_lyase_2"/>
    <property type="match status" value="1"/>
</dbReference>
<dbReference type="InterPro" id="IPR024083">
    <property type="entry name" value="Fumarase/histidase_N"/>
</dbReference>
<name>A0A074ZK14_OPIVI</name>
<dbReference type="Gene3D" id="6.10.250.1570">
    <property type="match status" value="1"/>
</dbReference>
<evidence type="ECO:0000313" key="4">
    <source>
        <dbReference type="Proteomes" id="UP000054324"/>
    </source>
</evidence>
<dbReference type="Gene3D" id="1.20.200.10">
    <property type="entry name" value="Fumarase/aspartase (Central domain)"/>
    <property type="match status" value="2"/>
</dbReference>
<dbReference type="PRINTS" id="PR00149">
    <property type="entry name" value="FUMRATELYASE"/>
</dbReference>
<feature type="domain" description="Adenylosuccinate lyase C-terminal" evidence="2">
    <location>
        <begin position="723"/>
        <end position="809"/>
    </location>
</feature>
<evidence type="ECO:0000259" key="2">
    <source>
        <dbReference type="SMART" id="SM00998"/>
    </source>
</evidence>
<organism evidence="3 4">
    <name type="scientific">Opisthorchis viverrini</name>
    <name type="common">Southeast Asian liver fluke</name>
    <dbReference type="NCBI Taxonomy" id="6198"/>
    <lineage>
        <taxon>Eukaryota</taxon>
        <taxon>Metazoa</taxon>
        <taxon>Spiralia</taxon>
        <taxon>Lophotrochozoa</taxon>
        <taxon>Platyhelminthes</taxon>
        <taxon>Trematoda</taxon>
        <taxon>Digenea</taxon>
        <taxon>Opisthorchiida</taxon>
        <taxon>Opisthorchiata</taxon>
        <taxon>Opisthorchiidae</taxon>
        <taxon>Opisthorchis</taxon>
    </lineage>
</organism>
<dbReference type="Pfam" id="PF10397">
    <property type="entry name" value="ADSL_C"/>
    <property type="match status" value="1"/>
</dbReference>
<dbReference type="InterPro" id="IPR022761">
    <property type="entry name" value="Fumarate_lyase_N"/>
</dbReference>
<dbReference type="Pfam" id="PF00206">
    <property type="entry name" value="Lyase_1"/>
    <property type="match status" value="1"/>
</dbReference>
<gene>
    <name evidence="3" type="ORF">T265_05566</name>
</gene>
<dbReference type="CTD" id="20319748"/>
<dbReference type="InterPro" id="IPR019468">
    <property type="entry name" value="AdenyloSucc_lyase_C"/>
</dbReference>
<evidence type="ECO:0000313" key="3">
    <source>
        <dbReference type="EMBL" id="KER27391.1"/>
    </source>
</evidence>
<dbReference type="InterPro" id="IPR000362">
    <property type="entry name" value="Fumarate_lyase_fam"/>
</dbReference>
<dbReference type="InterPro" id="IPR008948">
    <property type="entry name" value="L-Aspartase-like"/>
</dbReference>
<dbReference type="PROSITE" id="PS00163">
    <property type="entry name" value="FUMARATE_LYASES"/>
    <property type="match status" value="1"/>
</dbReference>
<dbReference type="Gene3D" id="1.10.275.10">
    <property type="entry name" value="Fumarase/aspartase (N-terminal domain)"/>
    <property type="match status" value="1"/>
</dbReference>
<dbReference type="PANTHER" id="PTHR43172">
    <property type="entry name" value="ADENYLOSUCCINATE LYASE"/>
    <property type="match status" value="1"/>
</dbReference>
<dbReference type="SUPFAM" id="SSF48557">
    <property type="entry name" value="L-aspartase-like"/>
    <property type="match status" value="1"/>
</dbReference>
<keyword evidence="4" id="KW-1185">Reference proteome</keyword>
<dbReference type="GO" id="GO:0005829">
    <property type="term" value="C:cytosol"/>
    <property type="evidence" value="ECO:0007669"/>
    <property type="project" value="TreeGrafter"/>
</dbReference>
<keyword evidence="1" id="KW-0456">Lyase</keyword>